<feature type="region of interest" description="Disordered" evidence="1">
    <location>
        <begin position="1"/>
        <end position="27"/>
    </location>
</feature>
<proteinExistence type="predicted"/>
<name>A0A9P1I5Z5_9PELO</name>
<dbReference type="AlphaFoldDB" id="A0A9P1I5Z5"/>
<keyword evidence="3" id="KW-1185">Reference proteome</keyword>
<evidence type="ECO:0000313" key="3">
    <source>
        <dbReference type="Proteomes" id="UP001152747"/>
    </source>
</evidence>
<reference evidence="2" key="1">
    <citation type="submission" date="2022-11" db="EMBL/GenBank/DDBJ databases">
        <authorList>
            <person name="Kikuchi T."/>
        </authorList>
    </citation>
    <scope>NUCLEOTIDE SEQUENCE</scope>
    <source>
        <strain evidence="2">PS1010</strain>
    </source>
</reference>
<feature type="compositionally biased region" description="Basic and acidic residues" evidence="1">
    <location>
        <begin position="99"/>
        <end position="118"/>
    </location>
</feature>
<evidence type="ECO:0000256" key="1">
    <source>
        <dbReference type="SAM" id="MobiDB-lite"/>
    </source>
</evidence>
<dbReference type="Proteomes" id="UP001152747">
    <property type="component" value="Unassembled WGS sequence"/>
</dbReference>
<sequence length="159" mass="17955">MAPGHWTTKAQMSKIDNNSNEESNNVSATRWRFKTKLCNANSSHGKECISTERSQAFGTRIAKEESTRGKEQSSEIVNGLQALSISENTSKINVGKTEASSRRQNEDHAEDGSSEEKSIKKKKTLRTFKDFRRAYKIKEEIPFGTYGFKMNATKTEQPK</sequence>
<dbReference type="EMBL" id="CANHGI010000001">
    <property type="protein sequence ID" value="CAI5439317.1"/>
    <property type="molecule type" value="Genomic_DNA"/>
</dbReference>
<organism evidence="2 3">
    <name type="scientific">Caenorhabditis angaria</name>
    <dbReference type="NCBI Taxonomy" id="860376"/>
    <lineage>
        <taxon>Eukaryota</taxon>
        <taxon>Metazoa</taxon>
        <taxon>Ecdysozoa</taxon>
        <taxon>Nematoda</taxon>
        <taxon>Chromadorea</taxon>
        <taxon>Rhabditida</taxon>
        <taxon>Rhabditina</taxon>
        <taxon>Rhabditomorpha</taxon>
        <taxon>Rhabditoidea</taxon>
        <taxon>Rhabditidae</taxon>
        <taxon>Peloderinae</taxon>
        <taxon>Caenorhabditis</taxon>
    </lineage>
</organism>
<evidence type="ECO:0000313" key="2">
    <source>
        <dbReference type="EMBL" id="CAI5439317.1"/>
    </source>
</evidence>
<feature type="region of interest" description="Disordered" evidence="1">
    <location>
        <begin position="87"/>
        <end position="123"/>
    </location>
</feature>
<accession>A0A9P1I5Z5</accession>
<protein>
    <submittedName>
        <fullName evidence="2">Uncharacterized protein</fullName>
    </submittedName>
</protein>
<gene>
    <name evidence="2" type="ORF">CAMP_LOCUS1954</name>
</gene>
<comment type="caution">
    <text evidence="2">The sequence shown here is derived from an EMBL/GenBank/DDBJ whole genome shotgun (WGS) entry which is preliminary data.</text>
</comment>